<keyword evidence="2" id="KW-0812">Transmembrane</keyword>
<comment type="similarity">
    <text evidence="1">Belongs to the polysaccharide synthase family.</text>
</comment>
<dbReference type="Gene3D" id="3.40.50.720">
    <property type="entry name" value="NAD(P)-binding Rossmann-like Domain"/>
    <property type="match status" value="2"/>
</dbReference>
<dbReference type="Proteomes" id="UP001173465">
    <property type="component" value="Unassembled WGS sequence"/>
</dbReference>
<dbReference type="SUPFAM" id="SSF51735">
    <property type="entry name" value="NAD(P)-binding Rossmann-fold domains"/>
    <property type="match status" value="1"/>
</dbReference>
<dbReference type="RefSeq" id="WP_286592785.1">
    <property type="nucleotide sequence ID" value="NZ_JACANB010000001.1"/>
</dbReference>
<dbReference type="SUPFAM" id="SSF53335">
    <property type="entry name" value="S-adenosyl-L-methionine-dependent methyltransferases"/>
    <property type="match status" value="1"/>
</dbReference>
<sequence>MRHWLLHLTRRQKRILQVVTDLVLLMLSVWLAFVVRVGAGSANDYLMENLWLLWAAPLISFPIFTRLGMYRAVLRYMGLDSIKAITKAITWSAIVLALVIYLKGGSADHIPRSYVFNYWIINLILIGGLRILIRDYFRGELLKNTAPFLFLPRKSNKQAVVIYGAGASGNQLLHALRSGKTMEPVAFLDDDPNISNRVIAGLKVYKPKHIERMIKETGATQLLLAMPSASRARRREILAKLEPYPLHVRTIPGFMDLVSGKVKVQDLQEVDIADLLGRDAVEPDAELFARCIKQQVVMVTGAGGSIGSELCRQIINSQPKALILYEHAEYNLYSIHRELEKYLHSHQLEIELLPILGSIREPERMLEVMQYWQVNTVYHAAAYKHVPIVEYNSAEGVDNNVFGTLNTAEAAILAGVENFVLISTDKAVRPTNIMGGTKRFAELVLQALSHEPQVALKSFAQHPAASPRVTNNTRFTMVRFGNVLGSSGSVIPLFRQQIANGGPVTVTHPNITRYFMTIPEAAQLVIQAGSMGQGGDVFVLDMGEPVRIAELAEKMINLTGLTVKSKATPNGEIEIQYTGLRPGEKLYEELLIGDNVVETNHPMIMSANESYLPWDQLRAVLNQLATASQTGDCQQIRQILRDHVDGFNPQSEIVDLIYRQIQVG</sequence>
<dbReference type="Pfam" id="PF02719">
    <property type="entry name" value="Polysacc_synt_2"/>
    <property type="match status" value="1"/>
</dbReference>
<dbReference type="InterPro" id="IPR036291">
    <property type="entry name" value="NAD(P)-bd_dom_sf"/>
</dbReference>
<dbReference type="CDD" id="cd05237">
    <property type="entry name" value="UDP_invert_4-6DH_SDR_e"/>
    <property type="match status" value="1"/>
</dbReference>
<feature type="transmembrane region" description="Helical" evidence="2">
    <location>
        <begin position="84"/>
        <end position="102"/>
    </location>
</feature>
<evidence type="ECO:0000256" key="1">
    <source>
        <dbReference type="ARBA" id="ARBA00007430"/>
    </source>
</evidence>
<feature type="transmembrane region" description="Helical" evidence="2">
    <location>
        <begin position="21"/>
        <end position="39"/>
    </location>
</feature>
<feature type="transmembrane region" description="Helical" evidence="2">
    <location>
        <begin position="51"/>
        <end position="72"/>
    </location>
</feature>
<reference evidence="4" key="2">
    <citation type="journal article" date="2022" name="Sci. Total Environ.">
        <title>Prevalence, transmission, and molecular epidemiology of tet(X)-positive bacteria among humans, animals, and environmental niches in China: An epidemiological, and genomic-based study.</title>
        <authorList>
            <person name="Dong N."/>
            <person name="Zeng Y."/>
            <person name="Cai C."/>
            <person name="Sun C."/>
            <person name="Lu J."/>
            <person name="Liu C."/>
            <person name="Zhou H."/>
            <person name="Sun Q."/>
            <person name="Shu L."/>
            <person name="Wang H."/>
            <person name="Wang Y."/>
            <person name="Wang S."/>
            <person name="Wu C."/>
            <person name="Chan E.W."/>
            <person name="Chen G."/>
            <person name="Shen Z."/>
            <person name="Chen S."/>
            <person name="Zhang R."/>
        </authorList>
    </citation>
    <scope>NUCLEOTIDE SEQUENCE</scope>
    <source>
        <strain evidence="4">DF46-2-2</strain>
    </source>
</reference>
<accession>A0AAW7DQY4</accession>
<dbReference type="InterPro" id="IPR051203">
    <property type="entry name" value="Polysaccharide_Synthase-Rel"/>
</dbReference>
<evidence type="ECO:0000259" key="3">
    <source>
        <dbReference type="Pfam" id="PF02719"/>
    </source>
</evidence>
<keyword evidence="2" id="KW-1133">Transmembrane helix</keyword>
<name>A0AAW7DQY4_9GAMM</name>
<dbReference type="InterPro" id="IPR003869">
    <property type="entry name" value="Polysac_CapD-like"/>
</dbReference>
<evidence type="ECO:0000313" key="5">
    <source>
        <dbReference type="Proteomes" id="UP001173465"/>
    </source>
</evidence>
<dbReference type="Pfam" id="PF13727">
    <property type="entry name" value="CoA_binding_3"/>
    <property type="match status" value="1"/>
</dbReference>
<feature type="domain" description="Polysaccharide biosynthesis protein CapD-like" evidence="3">
    <location>
        <begin position="297"/>
        <end position="608"/>
    </location>
</feature>
<keyword evidence="2" id="KW-0472">Membrane</keyword>
<dbReference type="EMBL" id="JACANB010000001">
    <property type="protein sequence ID" value="MDM1695093.1"/>
    <property type="molecule type" value="Genomic_DNA"/>
</dbReference>
<dbReference type="PANTHER" id="PTHR43318">
    <property type="entry name" value="UDP-N-ACETYLGLUCOSAMINE 4,6-DEHYDRATASE"/>
    <property type="match status" value="1"/>
</dbReference>
<comment type="caution">
    <text evidence="4">The sequence shown here is derived from an EMBL/GenBank/DDBJ whole genome shotgun (WGS) entry which is preliminary data.</text>
</comment>
<reference evidence="4" key="1">
    <citation type="submission" date="2020-06" db="EMBL/GenBank/DDBJ databases">
        <authorList>
            <person name="Dong N."/>
        </authorList>
    </citation>
    <scope>NUCLEOTIDE SEQUENCE</scope>
    <source>
        <strain evidence="4">DF46-2-2</strain>
    </source>
</reference>
<dbReference type="AlphaFoldDB" id="A0AAW7DQY4"/>
<dbReference type="InterPro" id="IPR029063">
    <property type="entry name" value="SAM-dependent_MTases_sf"/>
</dbReference>
<gene>
    <name evidence="4" type="ORF">HX099_00190</name>
</gene>
<dbReference type="PANTHER" id="PTHR43318:SF1">
    <property type="entry name" value="POLYSACCHARIDE BIOSYNTHESIS PROTEIN EPSC-RELATED"/>
    <property type="match status" value="1"/>
</dbReference>
<proteinExistence type="inferred from homology"/>
<feature type="transmembrane region" description="Helical" evidence="2">
    <location>
        <begin position="114"/>
        <end position="133"/>
    </location>
</feature>
<organism evidence="4 5">
    <name type="scientific">Thiopseudomonas alkaliphila</name>
    <dbReference type="NCBI Taxonomy" id="1697053"/>
    <lineage>
        <taxon>Bacteria</taxon>
        <taxon>Pseudomonadati</taxon>
        <taxon>Pseudomonadota</taxon>
        <taxon>Gammaproteobacteria</taxon>
        <taxon>Pseudomonadales</taxon>
        <taxon>Pseudomonadaceae</taxon>
        <taxon>Thiopseudomonas</taxon>
    </lineage>
</organism>
<evidence type="ECO:0000313" key="4">
    <source>
        <dbReference type="EMBL" id="MDM1695093.1"/>
    </source>
</evidence>
<evidence type="ECO:0000256" key="2">
    <source>
        <dbReference type="SAM" id="Phobius"/>
    </source>
</evidence>
<protein>
    <submittedName>
        <fullName evidence="4">Polysaccharide biosynthesis protein</fullName>
    </submittedName>
</protein>